<protein>
    <recommendedName>
        <fullName evidence="1">MBD domain-containing protein</fullName>
    </recommendedName>
</protein>
<organism evidence="2 3">
    <name type="scientific">Strigamia maritima</name>
    <name type="common">European centipede</name>
    <name type="synonym">Geophilus maritimus</name>
    <dbReference type="NCBI Taxonomy" id="126957"/>
    <lineage>
        <taxon>Eukaryota</taxon>
        <taxon>Metazoa</taxon>
        <taxon>Ecdysozoa</taxon>
        <taxon>Arthropoda</taxon>
        <taxon>Myriapoda</taxon>
        <taxon>Chilopoda</taxon>
        <taxon>Pleurostigmophora</taxon>
        <taxon>Geophilomorpha</taxon>
        <taxon>Linotaeniidae</taxon>
        <taxon>Strigamia</taxon>
    </lineage>
</organism>
<dbReference type="EMBL" id="AFFK01013844">
    <property type="status" value="NOT_ANNOTATED_CDS"/>
    <property type="molecule type" value="Genomic_DNA"/>
</dbReference>
<name>T1IHV3_STRMM</name>
<dbReference type="PhylomeDB" id="T1IHV3"/>
<reference evidence="3" key="1">
    <citation type="submission" date="2011-05" db="EMBL/GenBank/DDBJ databases">
        <authorList>
            <person name="Richards S.R."/>
            <person name="Qu J."/>
            <person name="Jiang H."/>
            <person name="Jhangiani S.N."/>
            <person name="Agravi P."/>
            <person name="Goodspeed R."/>
            <person name="Gross S."/>
            <person name="Mandapat C."/>
            <person name="Jackson L."/>
            <person name="Mathew T."/>
            <person name="Pu L."/>
            <person name="Thornton R."/>
            <person name="Saada N."/>
            <person name="Wilczek-Boney K.B."/>
            <person name="Lee S."/>
            <person name="Kovar C."/>
            <person name="Wu Y."/>
            <person name="Scherer S.E."/>
            <person name="Worley K.C."/>
            <person name="Muzny D.M."/>
            <person name="Gibbs R."/>
        </authorList>
    </citation>
    <scope>NUCLEOTIDE SEQUENCE</scope>
    <source>
        <strain evidence="3">Brora</strain>
    </source>
</reference>
<dbReference type="EnsemblMetazoa" id="SMAR000430-RA">
    <property type="protein sequence ID" value="SMAR000430-PA"/>
    <property type="gene ID" value="SMAR000430"/>
</dbReference>
<sequence length="305" mass="35274">MSADVLPKESQSKLDEVAAMYLVPNQGKTRKLQREMFLRVETPVRLQQKNRMIRVARVFKGVVRLVEASHVADDHDEAVASRLRPIQRCTRINLTLLDVKDFKRNLISMGRIDRANYHMHIYHGMMKVYFKNTRQCLMHAKREDNNLYRILGEVITENQVVWENPADSKPTGRRVENYTVSIDMWHKRFGHMYAHGLNELAKNAQVKGLDLDSTVKDFSSVRKPGRNGFDREEVTRTTSGSVGRVDVYYYGPDGKRLRSRKEVKDYCTANGLTYEILDFDFSSNWPVTSTLLDDPVDVGIEDEDD</sequence>
<keyword evidence="3" id="KW-1185">Reference proteome</keyword>
<dbReference type="SMART" id="SM00391">
    <property type="entry name" value="MBD"/>
    <property type="match status" value="1"/>
</dbReference>
<dbReference type="HOGENOM" id="CLU_913916_0_0_1"/>
<accession>T1IHV3</accession>
<dbReference type="CDD" id="cd00122">
    <property type="entry name" value="MBD"/>
    <property type="match status" value="1"/>
</dbReference>
<dbReference type="Pfam" id="PF01429">
    <property type="entry name" value="MBD"/>
    <property type="match status" value="1"/>
</dbReference>
<dbReference type="PROSITE" id="PS50982">
    <property type="entry name" value="MBD"/>
    <property type="match status" value="1"/>
</dbReference>
<dbReference type="GO" id="GO:0003677">
    <property type="term" value="F:DNA binding"/>
    <property type="evidence" value="ECO:0007669"/>
    <property type="project" value="InterPro"/>
</dbReference>
<dbReference type="InterPro" id="IPR001739">
    <property type="entry name" value="Methyl_CpG_DNA-bd"/>
</dbReference>
<dbReference type="AlphaFoldDB" id="T1IHV3"/>
<evidence type="ECO:0000259" key="1">
    <source>
        <dbReference type="PROSITE" id="PS50982"/>
    </source>
</evidence>
<evidence type="ECO:0000313" key="3">
    <source>
        <dbReference type="Proteomes" id="UP000014500"/>
    </source>
</evidence>
<feature type="domain" description="MBD" evidence="1">
    <location>
        <begin position="215"/>
        <end position="286"/>
    </location>
</feature>
<dbReference type="InterPro" id="IPR016177">
    <property type="entry name" value="DNA-bd_dom_sf"/>
</dbReference>
<dbReference type="Proteomes" id="UP000014500">
    <property type="component" value="Unassembled WGS sequence"/>
</dbReference>
<reference evidence="2" key="2">
    <citation type="submission" date="2015-02" db="UniProtKB">
        <authorList>
            <consortium name="EnsemblMetazoa"/>
        </authorList>
    </citation>
    <scope>IDENTIFICATION</scope>
</reference>
<dbReference type="Gene3D" id="3.30.890.10">
    <property type="entry name" value="Methyl-cpg-binding Protein 2, Chain A"/>
    <property type="match status" value="1"/>
</dbReference>
<proteinExistence type="predicted"/>
<evidence type="ECO:0000313" key="2">
    <source>
        <dbReference type="EnsemblMetazoa" id="SMAR000430-PA"/>
    </source>
</evidence>
<dbReference type="SUPFAM" id="SSF54171">
    <property type="entry name" value="DNA-binding domain"/>
    <property type="match status" value="1"/>
</dbReference>